<organism evidence="2 3">
    <name type="scientific">Vibrio fortis</name>
    <dbReference type="NCBI Taxonomy" id="212667"/>
    <lineage>
        <taxon>Bacteria</taxon>
        <taxon>Pseudomonadati</taxon>
        <taxon>Pseudomonadota</taxon>
        <taxon>Gammaproteobacteria</taxon>
        <taxon>Vibrionales</taxon>
        <taxon>Vibrionaceae</taxon>
        <taxon>Vibrio</taxon>
    </lineage>
</organism>
<gene>
    <name evidence="2" type="ORF">F2Z80_03420</name>
</gene>
<comment type="caution">
    <text evidence="2">The sequence shown here is derived from an EMBL/GenBank/DDBJ whole genome shotgun (WGS) entry which is preliminary data.</text>
</comment>
<keyword evidence="1" id="KW-0812">Transmembrane</keyword>
<protein>
    <submittedName>
        <fullName evidence="2">Prepilin-type N-terminal cleavage/methylation domain-containing protein</fullName>
    </submittedName>
</protein>
<name>A0A5N3S8B0_9VIBR</name>
<evidence type="ECO:0000256" key="1">
    <source>
        <dbReference type="SAM" id="Phobius"/>
    </source>
</evidence>
<feature type="transmembrane region" description="Helical" evidence="1">
    <location>
        <begin position="12"/>
        <end position="33"/>
    </location>
</feature>
<dbReference type="EMBL" id="VXDD01000001">
    <property type="protein sequence ID" value="KAB0303066.1"/>
    <property type="molecule type" value="Genomic_DNA"/>
</dbReference>
<dbReference type="InterPro" id="IPR012902">
    <property type="entry name" value="N_methyl_site"/>
</dbReference>
<dbReference type="AlphaFoldDB" id="A0A5N3S8B0"/>
<proteinExistence type="predicted"/>
<dbReference type="Proteomes" id="UP000326687">
    <property type="component" value="Unassembled WGS sequence"/>
</dbReference>
<dbReference type="NCBIfam" id="TIGR02532">
    <property type="entry name" value="IV_pilin_GFxxxE"/>
    <property type="match status" value="1"/>
</dbReference>
<dbReference type="PROSITE" id="PS00409">
    <property type="entry name" value="PROKAR_NTER_METHYL"/>
    <property type="match status" value="1"/>
</dbReference>
<accession>A0A5N3S8B0</accession>
<reference evidence="2 3" key="1">
    <citation type="submission" date="2019-09" db="EMBL/GenBank/DDBJ databases">
        <title>Vibrio Fortis S7-72.</title>
        <authorList>
            <person name="Das S.K."/>
        </authorList>
    </citation>
    <scope>NUCLEOTIDE SEQUENCE [LARGE SCALE GENOMIC DNA]</scope>
    <source>
        <strain evidence="2 3">S7-72</strain>
    </source>
</reference>
<keyword evidence="1" id="KW-1133">Transmembrane helix</keyword>
<evidence type="ECO:0000313" key="3">
    <source>
        <dbReference type="Proteomes" id="UP000326687"/>
    </source>
</evidence>
<dbReference type="Pfam" id="PF07963">
    <property type="entry name" value="N_methyl"/>
    <property type="match status" value="1"/>
</dbReference>
<dbReference type="SUPFAM" id="SSF54523">
    <property type="entry name" value="Pili subunits"/>
    <property type="match status" value="1"/>
</dbReference>
<evidence type="ECO:0000313" key="2">
    <source>
        <dbReference type="EMBL" id="KAB0303066.1"/>
    </source>
</evidence>
<sequence>MKKDISKASYRGFTLIEMLVAVVIIVVLSVIALPRFLNIQDDSRIALFEGAESQFQSAITFAHSKWLVSGGGNAEMNDMPGFGEDEDGNAQLDINDVGYPLGVDKGNPMGQPYNIGQGDQGCVSIWDAIMNTELTVTTDRDNFEGFDFVSRRQNLDFFTKEGQFIQNAKAVCYYIYTAIGHHRNPDRAEYVFWYNSRTGEISNSRPEDMTP</sequence>
<keyword evidence="1" id="KW-0472">Membrane</keyword>
<dbReference type="RefSeq" id="WP_150893797.1">
    <property type="nucleotide sequence ID" value="NZ_VXDD01000001.1"/>
</dbReference>
<dbReference type="Gene3D" id="3.30.700.10">
    <property type="entry name" value="Glycoprotein, Type 4 Pilin"/>
    <property type="match status" value="1"/>
</dbReference>
<dbReference type="InterPro" id="IPR045584">
    <property type="entry name" value="Pilin-like"/>
</dbReference>